<evidence type="ECO:0000313" key="2">
    <source>
        <dbReference type="EMBL" id="CAK0872680.1"/>
    </source>
</evidence>
<evidence type="ECO:0008006" key="4">
    <source>
        <dbReference type="Google" id="ProtNLM"/>
    </source>
</evidence>
<keyword evidence="1" id="KW-0175">Coiled coil</keyword>
<evidence type="ECO:0000313" key="3">
    <source>
        <dbReference type="Proteomes" id="UP001189429"/>
    </source>
</evidence>
<dbReference type="EMBL" id="CAUYUJ010017188">
    <property type="protein sequence ID" value="CAK0872680.1"/>
    <property type="molecule type" value="Genomic_DNA"/>
</dbReference>
<sequence>MGYGNGKAAGFIGCKACGYKWDWSNKTECFKCKAKLLPPVGAPPPLSGAWAENQRYSSGWSSSGRGWRKKAPWRQDCGYNSWNWEDKDEHDEVAQLPDPLSTTSLIASLASYQGVCDETDPTITAAMDTLRRKAQAEQAAKTAPAPPKPRMGAQLLGDANRALKDIDHRIGRQRKKLVDAQLYLDDQEEYMAKLEQQRVETLQQQWEVLAQANSDSGTEVVKPEEKVDSGALKVKFEFDASLFEGLEECDVTSEEMQSILQ</sequence>
<dbReference type="Proteomes" id="UP001189429">
    <property type="component" value="Unassembled WGS sequence"/>
</dbReference>
<proteinExistence type="predicted"/>
<reference evidence="2" key="1">
    <citation type="submission" date="2023-10" db="EMBL/GenBank/DDBJ databases">
        <authorList>
            <person name="Chen Y."/>
            <person name="Shah S."/>
            <person name="Dougan E. K."/>
            <person name="Thang M."/>
            <person name="Chan C."/>
        </authorList>
    </citation>
    <scope>NUCLEOTIDE SEQUENCE [LARGE SCALE GENOMIC DNA]</scope>
</reference>
<comment type="caution">
    <text evidence="2">The sequence shown here is derived from an EMBL/GenBank/DDBJ whole genome shotgun (WGS) entry which is preliminary data.</text>
</comment>
<accession>A0ABN9VHI6</accession>
<keyword evidence="3" id="KW-1185">Reference proteome</keyword>
<protein>
    <recommendedName>
        <fullName evidence="4">RanBP2-type domain-containing protein</fullName>
    </recommendedName>
</protein>
<evidence type="ECO:0000256" key="1">
    <source>
        <dbReference type="SAM" id="Coils"/>
    </source>
</evidence>
<name>A0ABN9VHI6_9DINO</name>
<organism evidence="2 3">
    <name type="scientific">Prorocentrum cordatum</name>
    <dbReference type="NCBI Taxonomy" id="2364126"/>
    <lineage>
        <taxon>Eukaryota</taxon>
        <taxon>Sar</taxon>
        <taxon>Alveolata</taxon>
        <taxon>Dinophyceae</taxon>
        <taxon>Prorocentrales</taxon>
        <taxon>Prorocentraceae</taxon>
        <taxon>Prorocentrum</taxon>
    </lineage>
</organism>
<gene>
    <name evidence="2" type="ORF">PCOR1329_LOCUS58065</name>
</gene>
<feature type="coiled-coil region" evidence="1">
    <location>
        <begin position="177"/>
        <end position="204"/>
    </location>
</feature>